<dbReference type="SUPFAM" id="SSF56112">
    <property type="entry name" value="Protein kinase-like (PK-like)"/>
    <property type="match status" value="1"/>
</dbReference>
<reference evidence="3" key="1">
    <citation type="submission" date="2012-09" db="EMBL/GenBank/DDBJ databases">
        <title>Metagenomic Characterization of a Microbial Community in Wastewater Detects High Levels of Antibiotic Resistance.</title>
        <authorList>
            <person name="Abrams M."/>
            <person name="Caldwell A."/>
            <person name="Vandaei E."/>
            <person name="Lee W."/>
            <person name="Perrott J."/>
            <person name="Khan S.Y."/>
            <person name="Ta J."/>
            <person name="Romero D."/>
            <person name="Nguyen V."/>
            <person name="Pourmand N."/>
            <person name="Ouverney C.C."/>
        </authorList>
    </citation>
    <scope>NUCLEOTIDE SEQUENCE</scope>
</reference>
<protein>
    <submittedName>
        <fullName evidence="3">Homoserine kinase</fullName>
        <ecNumber evidence="3">2.7.1.39</ecNumber>
    </submittedName>
</protein>
<comment type="similarity">
    <text evidence="1">Belongs to the pseudomonas-type ThrB family.</text>
</comment>
<proteinExistence type="inferred from homology"/>
<dbReference type="Pfam" id="PF01636">
    <property type="entry name" value="APH"/>
    <property type="match status" value="1"/>
</dbReference>
<organism evidence="3">
    <name type="scientific">uncultured bacterium A1Q1_fos_485</name>
    <dbReference type="NCBI Taxonomy" id="1256576"/>
    <lineage>
        <taxon>Bacteria</taxon>
        <taxon>environmental samples</taxon>
    </lineage>
</organism>
<dbReference type="InterPro" id="IPR002575">
    <property type="entry name" value="Aminoglycoside_PTrfase"/>
</dbReference>
<dbReference type="PANTHER" id="PTHR21064:SF6">
    <property type="entry name" value="AMINOGLYCOSIDE PHOSPHOTRANSFERASE DOMAIN-CONTAINING PROTEIN"/>
    <property type="match status" value="1"/>
</dbReference>
<dbReference type="PANTHER" id="PTHR21064">
    <property type="entry name" value="AMINOGLYCOSIDE PHOSPHOTRANSFERASE DOMAIN-CONTAINING PROTEIN-RELATED"/>
    <property type="match status" value="1"/>
</dbReference>
<accession>L7W2D4</accession>
<evidence type="ECO:0000259" key="2">
    <source>
        <dbReference type="Pfam" id="PF01636"/>
    </source>
</evidence>
<dbReference type="Gene3D" id="3.30.200.20">
    <property type="entry name" value="Phosphorylase Kinase, domain 1"/>
    <property type="match status" value="1"/>
</dbReference>
<dbReference type="Gene3D" id="3.90.1200.10">
    <property type="match status" value="1"/>
</dbReference>
<evidence type="ECO:0000313" key="3">
    <source>
        <dbReference type="EMBL" id="AGC72795.1"/>
    </source>
</evidence>
<keyword evidence="3" id="KW-0418">Kinase</keyword>
<dbReference type="InterPro" id="IPR050249">
    <property type="entry name" value="Pseudomonas-type_ThrB"/>
</dbReference>
<dbReference type="AlphaFoldDB" id="L7W2D4"/>
<name>L7W2D4_9BACT</name>
<dbReference type="GO" id="GO:0004413">
    <property type="term" value="F:homoserine kinase activity"/>
    <property type="evidence" value="ECO:0007669"/>
    <property type="project" value="UniProtKB-EC"/>
</dbReference>
<dbReference type="EC" id="2.7.1.39" evidence="3"/>
<dbReference type="InterPro" id="IPR011009">
    <property type="entry name" value="Kinase-like_dom_sf"/>
</dbReference>
<keyword evidence="3" id="KW-0808">Transferase</keyword>
<evidence type="ECO:0000256" key="1">
    <source>
        <dbReference type="ARBA" id="ARBA00038240"/>
    </source>
</evidence>
<dbReference type="EMBL" id="JX649912">
    <property type="protein sequence ID" value="AGC72795.1"/>
    <property type="molecule type" value="Genomic_DNA"/>
</dbReference>
<dbReference type="GO" id="GO:0009088">
    <property type="term" value="P:threonine biosynthetic process"/>
    <property type="evidence" value="ECO:0007669"/>
    <property type="project" value="TreeGrafter"/>
</dbReference>
<sequence>MKAFDTLTNRGQLQRLRQLGLAALAAYAVPKPRLIPLRHEANTTFRVLAADGQQYVLRIHRPEGHTPAAIGSEVRWLMALRQETKLAVPEPMLTRDGSLLTVAAAPGIPAPRSCVLFRWVDGRFCNARLTPSHLERMGVLMAQLHEHTAQWQPPADFVRGRVDAISAPARRALWRPSPSASPSPAVYPTDEDRARTLTLVSDHCSPQAAAVVARTIAQIRTVFQALGEGKEAFGLIHADLHQENYFFQQGAPRVIDFDDCGWGHYLFDFTVTLYELAYHPTYPSLRAALLRGYRSIRPFSEQHEAYLDTFLALRRLQLMIWVIESREHPAFRAGWAEWAHNDVQELEQFLARL</sequence>
<feature type="domain" description="Aminoglycoside phosphotransferase" evidence="2">
    <location>
        <begin position="40"/>
        <end position="294"/>
    </location>
</feature>